<organism evidence="1 2">
    <name type="scientific">Pseudoalteromonas luteoviolacea H33</name>
    <dbReference type="NCBI Taxonomy" id="1365251"/>
    <lineage>
        <taxon>Bacteria</taxon>
        <taxon>Pseudomonadati</taxon>
        <taxon>Pseudomonadota</taxon>
        <taxon>Gammaproteobacteria</taxon>
        <taxon>Alteromonadales</taxon>
        <taxon>Pseudoalteromonadaceae</taxon>
        <taxon>Pseudoalteromonas</taxon>
    </lineage>
</organism>
<dbReference type="AlphaFoldDB" id="A0A167B5Y3"/>
<evidence type="ECO:0000313" key="1">
    <source>
        <dbReference type="EMBL" id="KZN46182.1"/>
    </source>
</evidence>
<protein>
    <submittedName>
        <fullName evidence="1">Uncharacterized protein</fullName>
    </submittedName>
</protein>
<name>A0A167B5Y3_9GAMM</name>
<dbReference type="PATRIC" id="fig|1365251.3.peg.4460"/>
<evidence type="ECO:0000313" key="2">
    <source>
        <dbReference type="Proteomes" id="UP000076503"/>
    </source>
</evidence>
<proteinExistence type="predicted"/>
<sequence length="665" mass="74274">MFKYSKIALGLATCFALTGCLEVEDDGNKEISNQLNEQNQLLQSQVDLLQEQQDNAKAPAAIRGTVVSVSEGVSAADAQVSIFWDNAWSDAVAVTEDGSFNFTGLPAGRNIIVKVSSESDVFMTRYFKVRTGGSVANGVHTTDLFELEVSEGYTKEISILDSETNQPIKNLTIWADDVFGLQNRNWNRNTYDRKAEINYSSKATFNEEKGVYEIQVAKDLPANIYYKSDLNGDGNDNYVPESTNYLANNGEIMLADASAIESMDVMYLVAANHHEFTIALTVLDEEGNTLEVKRVYAEGNDFGEKYASFNEETKQYDLEAHFVGSLEIVIPGFEKDELVYGSENIHISYDLALSAFEVYSNYRNSSVELSNNTLNLVVKLQTEELSETTVRTITTVEAKDTVDNDVQLYLNVPVEVNTDNVKAVAVNHVVESKDGWTTLQTVETDVEHDVKLDLDNTRITVAPKKEVVANHRYRVSIGEVTNTISGKNEQLNFYGEYSLPAANAVFDINELTADNFNYHTNGTLIVKKNSAGEDSWAWDYDGHVTFILPKNLHLVEKFSYSVVKYTKNNTETTADANNMREVINGDYHDYSTAYLAKIAQNENHHGEVRGGSAQENGYRARIWNNYDLRMNDNKTGSKNTVTINYSYQLKGSEDVITGTLELPIQ</sequence>
<dbReference type="EMBL" id="AUXZ01000119">
    <property type="protein sequence ID" value="KZN46182.1"/>
    <property type="molecule type" value="Genomic_DNA"/>
</dbReference>
<dbReference type="OrthoDB" id="6329128at2"/>
<comment type="caution">
    <text evidence="1">The sequence shown here is derived from an EMBL/GenBank/DDBJ whole genome shotgun (WGS) entry which is preliminary data.</text>
</comment>
<dbReference type="PROSITE" id="PS51257">
    <property type="entry name" value="PROKAR_LIPOPROTEIN"/>
    <property type="match status" value="1"/>
</dbReference>
<dbReference type="RefSeq" id="WP_063363640.1">
    <property type="nucleotide sequence ID" value="NZ_AUXZ01000119.1"/>
</dbReference>
<dbReference type="Proteomes" id="UP000076503">
    <property type="component" value="Unassembled WGS sequence"/>
</dbReference>
<reference evidence="1 2" key="1">
    <citation type="submission" date="2013-07" db="EMBL/GenBank/DDBJ databases">
        <title>Comparative Genomic and Metabolomic Analysis of Twelve Strains of Pseudoalteromonas luteoviolacea.</title>
        <authorList>
            <person name="Vynne N.G."/>
            <person name="Mansson M."/>
            <person name="Gram L."/>
        </authorList>
    </citation>
    <scope>NUCLEOTIDE SEQUENCE [LARGE SCALE GENOMIC DNA]</scope>
    <source>
        <strain evidence="1 2">H33</strain>
    </source>
</reference>
<accession>A0A167B5Y3</accession>
<gene>
    <name evidence="1" type="ORF">N476_03405</name>
</gene>